<feature type="compositionally biased region" description="Polar residues" evidence="5">
    <location>
        <begin position="428"/>
        <end position="443"/>
    </location>
</feature>
<organism evidence="7">
    <name type="scientific">Zooxanthella nutricula</name>
    <dbReference type="NCBI Taxonomy" id="1333877"/>
    <lineage>
        <taxon>Eukaryota</taxon>
        <taxon>Sar</taxon>
        <taxon>Alveolata</taxon>
        <taxon>Dinophyceae</taxon>
        <taxon>Peridiniales</taxon>
        <taxon>Peridiniales incertae sedis</taxon>
        <taxon>Zooxanthella</taxon>
    </lineage>
</organism>
<dbReference type="Gene3D" id="3.30.200.20">
    <property type="entry name" value="Phosphorylase Kinase, domain 1"/>
    <property type="match status" value="1"/>
</dbReference>
<dbReference type="PANTHER" id="PTHR44167:SF24">
    <property type="entry name" value="SERINE_THREONINE-PROTEIN KINASE CHK2"/>
    <property type="match status" value="1"/>
</dbReference>
<dbReference type="InterPro" id="IPR008271">
    <property type="entry name" value="Ser/Thr_kinase_AS"/>
</dbReference>
<feature type="region of interest" description="Disordered" evidence="5">
    <location>
        <begin position="404"/>
        <end position="443"/>
    </location>
</feature>
<evidence type="ECO:0000259" key="6">
    <source>
        <dbReference type="PROSITE" id="PS50011"/>
    </source>
</evidence>
<sequence length="443" mass="48805">MGCAQSELKVVRSVDIQADGVERDAAGCTPTYTGHHASSAGDLDHAGSSQLSNRFSHRRFHEEYVLHHKLGCGAFAAVYCCQPVEGDPQMLAAKVADLRTAGSKGSYDNAAIEVKRHRAMTREVRMLSMVQGNENVIKIAESFVEGGLAYLVMEMCDRTLLQVLERTRVWTEDTIKPIFQGMLKGLVWVHHCGVVHRDVKPDNFMCKGPTDTIKLCDFGLSCELTGSEGVVGINGTPPFMAPEMLKSHRYGPKVDVWSFGVLGYTLVFGHFPYTPVEPNGPAMKAAILAGNPAPTFRQLHSSSRVPVAHQGDRAPSQTCVRFLQDMLCRDPVRRPTSKDALAYDFFRVVACPEANPRDSLRPMLHMAKRCGAFDQPQAAKSEAKTEVDARLRFLQESVRPTPCDVKPQVFSQNSEISTEVGSEGTRMMPTTSKNSKVTCESRQ</sequence>
<dbReference type="GO" id="GO:0005634">
    <property type="term" value="C:nucleus"/>
    <property type="evidence" value="ECO:0007669"/>
    <property type="project" value="TreeGrafter"/>
</dbReference>
<evidence type="ECO:0000256" key="3">
    <source>
        <dbReference type="PROSITE-ProRule" id="PRU10141"/>
    </source>
</evidence>
<keyword evidence="4" id="KW-0723">Serine/threonine-protein kinase</keyword>
<dbReference type="SMART" id="SM00220">
    <property type="entry name" value="S_TKc"/>
    <property type="match status" value="1"/>
</dbReference>
<comment type="similarity">
    <text evidence="4">Belongs to the protein kinase superfamily.</text>
</comment>
<dbReference type="SUPFAM" id="SSF56112">
    <property type="entry name" value="Protein kinase-like (PK-like)"/>
    <property type="match status" value="1"/>
</dbReference>
<dbReference type="GO" id="GO:0005524">
    <property type="term" value="F:ATP binding"/>
    <property type="evidence" value="ECO:0007669"/>
    <property type="project" value="UniProtKB-UniRule"/>
</dbReference>
<proteinExistence type="inferred from homology"/>
<reference evidence="7" key="1">
    <citation type="submission" date="2021-01" db="EMBL/GenBank/DDBJ databases">
        <authorList>
            <person name="Corre E."/>
            <person name="Pelletier E."/>
            <person name="Niang G."/>
            <person name="Scheremetjew M."/>
            <person name="Finn R."/>
            <person name="Kale V."/>
            <person name="Holt S."/>
            <person name="Cochrane G."/>
            <person name="Meng A."/>
            <person name="Brown T."/>
            <person name="Cohen L."/>
        </authorList>
    </citation>
    <scope>NUCLEOTIDE SEQUENCE</scope>
    <source>
        <strain evidence="7">RCC3387</strain>
    </source>
</reference>
<keyword evidence="4" id="KW-0808">Transferase</keyword>
<feature type="binding site" evidence="3">
    <location>
        <position position="94"/>
    </location>
    <ligand>
        <name>ATP</name>
        <dbReference type="ChEBI" id="CHEBI:30616"/>
    </ligand>
</feature>
<accession>A0A7S2K9P4</accession>
<dbReference type="EMBL" id="HBGW01043552">
    <property type="protein sequence ID" value="CAD9569059.1"/>
    <property type="molecule type" value="Transcribed_RNA"/>
</dbReference>
<dbReference type="PROSITE" id="PS00107">
    <property type="entry name" value="PROTEIN_KINASE_ATP"/>
    <property type="match status" value="1"/>
</dbReference>
<feature type="compositionally biased region" description="Polar residues" evidence="5">
    <location>
        <begin position="409"/>
        <end position="420"/>
    </location>
</feature>
<dbReference type="PROSITE" id="PS50011">
    <property type="entry name" value="PROTEIN_KINASE_DOM"/>
    <property type="match status" value="1"/>
</dbReference>
<evidence type="ECO:0000256" key="5">
    <source>
        <dbReference type="SAM" id="MobiDB-lite"/>
    </source>
</evidence>
<evidence type="ECO:0000256" key="1">
    <source>
        <dbReference type="ARBA" id="ARBA00022741"/>
    </source>
</evidence>
<dbReference type="GO" id="GO:0005737">
    <property type="term" value="C:cytoplasm"/>
    <property type="evidence" value="ECO:0007669"/>
    <property type="project" value="TreeGrafter"/>
</dbReference>
<dbReference type="InterPro" id="IPR000719">
    <property type="entry name" value="Prot_kinase_dom"/>
</dbReference>
<evidence type="ECO:0000256" key="2">
    <source>
        <dbReference type="ARBA" id="ARBA00022840"/>
    </source>
</evidence>
<dbReference type="InterPro" id="IPR017441">
    <property type="entry name" value="Protein_kinase_ATP_BS"/>
</dbReference>
<dbReference type="GO" id="GO:0044773">
    <property type="term" value="P:mitotic DNA damage checkpoint signaling"/>
    <property type="evidence" value="ECO:0007669"/>
    <property type="project" value="TreeGrafter"/>
</dbReference>
<protein>
    <recommendedName>
        <fullName evidence="6">Protein kinase domain-containing protein</fullName>
    </recommendedName>
</protein>
<dbReference type="PANTHER" id="PTHR44167">
    <property type="entry name" value="OVARIAN-SPECIFIC SERINE/THREONINE-PROTEIN KINASE LOK-RELATED"/>
    <property type="match status" value="1"/>
</dbReference>
<dbReference type="InterPro" id="IPR011009">
    <property type="entry name" value="Kinase-like_dom_sf"/>
</dbReference>
<keyword evidence="2 3" id="KW-0067">ATP-binding</keyword>
<name>A0A7S2K9P4_9DINO</name>
<dbReference type="PROSITE" id="PS00108">
    <property type="entry name" value="PROTEIN_KINASE_ST"/>
    <property type="match status" value="1"/>
</dbReference>
<feature type="domain" description="Protein kinase" evidence="6">
    <location>
        <begin position="64"/>
        <end position="346"/>
    </location>
</feature>
<dbReference type="AlphaFoldDB" id="A0A7S2K9P4"/>
<keyword evidence="1 3" id="KW-0547">Nucleotide-binding</keyword>
<dbReference type="Gene3D" id="1.10.510.10">
    <property type="entry name" value="Transferase(Phosphotransferase) domain 1"/>
    <property type="match status" value="1"/>
</dbReference>
<gene>
    <name evidence="7" type="ORF">BRAN1462_LOCUS27609</name>
</gene>
<evidence type="ECO:0000313" key="7">
    <source>
        <dbReference type="EMBL" id="CAD9569059.1"/>
    </source>
</evidence>
<dbReference type="Pfam" id="PF00069">
    <property type="entry name" value="Pkinase"/>
    <property type="match status" value="1"/>
</dbReference>
<evidence type="ECO:0000256" key="4">
    <source>
        <dbReference type="RuleBase" id="RU000304"/>
    </source>
</evidence>
<keyword evidence="4" id="KW-0418">Kinase</keyword>
<dbReference type="GO" id="GO:0004674">
    <property type="term" value="F:protein serine/threonine kinase activity"/>
    <property type="evidence" value="ECO:0007669"/>
    <property type="project" value="UniProtKB-KW"/>
</dbReference>